<keyword evidence="9" id="KW-1185">Reference proteome</keyword>
<keyword evidence="3 6" id="KW-0812">Transmembrane</keyword>
<evidence type="ECO:0000259" key="7">
    <source>
        <dbReference type="Pfam" id="PF00892"/>
    </source>
</evidence>
<evidence type="ECO:0000256" key="3">
    <source>
        <dbReference type="ARBA" id="ARBA00022692"/>
    </source>
</evidence>
<evidence type="ECO:0000256" key="4">
    <source>
        <dbReference type="ARBA" id="ARBA00022989"/>
    </source>
</evidence>
<reference evidence="8" key="2">
    <citation type="submission" date="2022-03" db="EMBL/GenBank/DDBJ databases">
        <title>Draft title - Genomic analysis of global carrot germplasm unveils the trajectory of domestication and the origin of high carotenoid orange carrot.</title>
        <authorList>
            <person name="Iorizzo M."/>
            <person name="Ellison S."/>
            <person name="Senalik D."/>
            <person name="Macko-Podgorni A."/>
            <person name="Grzebelus D."/>
            <person name="Bostan H."/>
            <person name="Rolling W."/>
            <person name="Curaba J."/>
            <person name="Simon P."/>
        </authorList>
    </citation>
    <scope>NUCLEOTIDE SEQUENCE</scope>
    <source>
        <tissue evidence="8">Leaf</tissue>
    </source>
</reference>
<dbReference type="InterPro" id="IPR030184">
    <property type="entry name" value="WAT1-related"/>
</dbReference>
<dbReference type="Pfam" id="PF00892">
    <property type="entry name" value="EamA"/>
    <property type="match status" value="2"/>
</dbReference>
<organism evidence="8 9">
    <name type="scientific">Daucus carota subsp. sativus</name>
    <name type="common">Carrot</name>
    <dbReference type="NCBI Taxonomy" id="79200"/>
    <lineage>
        <taxon>Eukaryota</taxon>
        <taxon>Viridiplantae</taxon>
        <taxon>Streptophyta</taxon>
        <taxon>Embryophyta</taxon>
        <taxon>Tracheophyta</taxon>
        <taxon>Spermatophyta</taxon>
        <taxon>Magnoliopsida</taxon>
        <taxon>eudicotyledons</taxon>
        <taxon>Gunneridae</taxon>
        <taxon>Pentapetalae</taxon>
        <taxon>asterids</taxon>
        <taxon>campanulids</taxon>
        <taxon>Apiales</taxon>
        <taxon>Apiaceae</taxon>
        <taxon>Apioideae</taxon>
        <taxon>Scandiceae</taxon>
        <taxon>Daucinae</taxon>
        <taxon>Daucus</taxon>
        <taxon>Daucus sect. Daucus</taxon>
    </lineage>
</organism>
<accession>A0AAF1AYE9</accession>
<dbReference type="GO" id="GO:0016020">
    <property type="term" value="C:membrane"/>
    <property type="evidence" value="ECO:0007669"/>
    <property type="project" value="UniProtKB-SubCell"/>
</dbReference>
<proteinExistence type="inferred from homology"/>
<dbReference type="SUPFAM" id="SSF103481">
    <property type="entry name" value="Multidrug resistance efflux transporter EmrE"/>
    <property type="match status" value="2"/>
</dbReference>
<evidence type="ECO:0000256" key="5">
    <source>
        <dbReference type="ARBA" id="ARBA00023136"/>
    </source>
</evidence>
<reference evidence="8" key="1">
    <citation type="journal article" date="2016" name="Nat. Genet.">
        <title>A high-quality carrot genome assembly provides new insights into carotenoid accumulation and asterid genome evolution.</title>
        <authorList>
            <person name="Iorizzo M."/>
            <person name="Ellison S."/>
            <person name="Senalik D."/>
            <person name="Zeng P."/>
            <person name="Satapoomin P."/>
            <person name="Huang J."/>
            <person name="Bowman M."/>
            <person name="Iovene M."/>
            <person name="Sanseverino W."/>
            <person name="Cavagnaro P."/>
            <person name="Yildiz M."/>
            <person name="Macko-Podgorni A."/>
            <person name="Moranska E."/>
            <person name="Grzebelus E."/>
            <person name="Grzebelus D."/>
            <person name="Ashrafi H."/>
            <person name="Zheng Z."/>
            <person name="Cheng S."/>
            <person name="Spooner D."/>
            <person name="Van Deynze A."/>
            <person name="Simon P."/>
        </authorList>
    </citation>
    <scope>NUCLEOTIDE SEQUENCE</scope>
    <source>
        <tissue evidence="8">Leaf</tissue>
    </source>
</reference>
<feature type="transmembrane region" description="Helical" evidence="6">
    <location>
        <begin position="39"/>
        <end position="62"/>
    </location>
</feature>
<dbReference type="InterPro" id="IPR000620">
    <property type="entry name" value="EamA_dom"/>
</dbReference>
<feature type="transmembrane region" description="Helical" evidence="6">
    <location>
        <begin position="183"/>
        <end position="213"/>
    </location>
</feature>
<feature type="domain" description="EamA" evidence="7">
    <location>
        <begin position="28"/>
        <end position="149"/>
    </location>
</feature>
<sequence>MDWKKRFKESKVAMGMLVVQGFAVGLQILSRIILTRGTFIFALMTYRQIVGAVCVAPLAFYYDRSHFKKLTRLACFWLFMVALTGISMAMGLYYYGLRDTTATYATNFLNLIPITTFIFSAIFRIEKLGLHTRVGKIKIMGAMICLTGALTVALYKGPAVISHHDAHPLVVEKHKPKYLRGSMFLVGSVLCYGLWFIFQGAFATAATFCLVSWAVAERGPTYPSMFNPLSLITIAVVEAVFMSEKLKLGSLIGMLVIIAGLYAFLWAKNKEFKNMNQTISVTAASTELPVTNGSSNNNETNNAGCDQAAKLRCPSTVAPTSSPDEHADVTIADTVKITV</sequence>
<dbReference type="PANTHER" id="PTHR31218">
    <property type="entry name" value="WAT1-RELATED PROTEIN"/>
    <property type="match status" value="1"/>
</dbReference>
<evidence type="ECO:0000313" key="8">
    <source>
        <dbReference type="EMBL" id="WOG96975.1"/>
    </source>
</evidence>
<protein>
    <recommendedName>
        <fullName evidence="6">WAT1-related protein</fullName>
    </recommendedName>
</protein>
<evidence type="ECO:0000256" key="6">
    <source>
        <dbReference type="RuleBase" id="RU363077"/>
    </source>
</evidence>
<feature type="transmembrane region" description="Helical" evidence="6">
    <location>
        <begin position="137"/>
        <end position="155"/>
    </location>
</feature>
<dbReference type="Proteomes" id="UP000077755">
    <property type="component" value="Chromosome 4"/>
</dbReference>
<feature type="domain" description="EamA" evidence="7">
    <location>
        <begin position="190"/>
        <end position="264"/>
    </location>
</feature>
<evidence type="ECO:0000256" key="1">
    <source>
        <dbReference type="ARBA" id="ARBA00004141"/>
    </source>
</evidence>
<name>A0AAF1AYE9_DAUCS</name>
<dbReference type="InterPro" id="IPR037185">
    <property type="entry name" value="EmrE-like"/>
</dbReference>
<comment type="similarity">
    <text evidence="2 6">Belongs to the drug/metabolite transporter (DMT) superfamily. Plant drug/metabolite exporter (P-DME) (TC 2.A.7.4) family.</text>
</comment>
<feature type="transmembrane region" description="Helical" evidence="6">
    <location>
        <begin position="74"/>
        <end position="96"/>
    </location>
</feature>
<dbReference type="AlphaFoldDB" id="A0AAF1AYE9"/>
<feature type="transmembrane region" description="Helical" evidence="6">
    <location>
        <begin position="12"/>
        <end position="33"/>
    </location>
</feature>
<feature type="transmembrane region" description="Helical" evidence="6">
    <location>
        <begin position="108"/>
        <end position="125"/>
    </location>
</feature>
<dbReference type="EMBL" id="CP093346">
    <property type="protein sequence ID" value="WOG96975.1"/>
    <property type="molecule type" value="Genomic_DNA"/>
</dbReference>
<comment type="subcellular location">
    <subcellularLocation>
        <location evidence="1 6">Membrane</location>
        <topology evidence="1 6">Multi-pass membrane protein</topology>
    </subcellularLocation>
</comment>
<evidence type="ECO:0000256" key="2">
    <source>
        <dbReference type="ARBA" id="ARBA00007635"/>
    </source>
</evidence>
<gene>
    <name evidence="8" type="ORF">DCAR_0416314</name>
</gene>
<evidence type="ECO:0000313" key="9">
    <source>
        <dbReference type="Proteomes" id="UP000077755"/>
    </source>
</evidence>
<keyword evidence="5 6" id="KW-0472">Membrane</keyword>
<dbReference type="GO" id="GO:0022857">
    <property type="term" value="F:transmembrane transporter activity"/>
    <property type="evidence" value="ECO:0007669"/>
    <property type="project" value="InterPro"/>
</dbReference>
<feature type="transmembrane region" description="Helical" evidence="6">
    <location>
        <begin position="248"/>
        <end position="267"/>
    </location>
</feature>
<feature type="transmembrane region" description="Helical" evidence="6">
    <location>
        <begin position="225"/>
        <end position="242"/>
    </location>
</feature>
<keyword evidence="4 6" id="KW-1133">Transmembrane helix</keyword>